<dbReference type="PANTHER" id="PTHR22617:SF23">
    <property type="entry name" value="CHEMOTAXIS PROTEIN CHEW"/>
    <property type="match status" value="1"/>
</dbReference>
<feature type="domain" description="CheW-like" evidence="1">
    <location>
        <begin position="2"/>
        <end position="146"/>
    </location>
</feature>
<reference evidence="2 3" key="1">
    <citation type="submission" date="2019-08" db="EMBL/GenBank/DDBJ databases">
        <title>Deep-cultivation of Planctomycetes and their phenomic and genomic characterization uncovers novel biology.</title>
        <authorList>
            <person name="Wiegand S."/>
            <person name="Jogler M."/>
            <person name="Boedeker C."/>
            <person name="Pinto D."/>
            <person name="Vollmers J."/>
            <person name="Rivas-Marin E."/>
            <person name="Kohn T."/>
            <person name="Peeters S.H."/>
            <person name="Heuer A."/>
            <person name="Rast P."/>
            <person name="Oberbeckmann S."/>
            <person name="Bunk B."/>
            <person name="Jeske O."/>
            <person name="Meyerdierks A."/>
            <person name="Storesund J.E."/>
            <person name="Kallscheuer N."/>
            <person name="Luecker S."/>
            <person name="Lage O.M."/>
            <person name="Pohl T."/>
            <person name="Merkel B.J."/>
            <person name="Hornburger P."/>
            <person name="Mueller R.-W."/>
            <person name="Bruemmer F."/>
            <person name="Labrenz M."/>
            <person name="Spormann A.M."/>
            <person name="Op den Camp H."/>
            <person name="Overmann J."/>
            <person name="Amann R."/>
            <person name="Jetten M.S.M."/>
            <person name="Mascher T."/>
            <person name="Medema M.H."/>
            <person name="Devos D.P."/>
            <person name="Kaster A.-K."/>
            <person name="Ovreas L."/>
            <person name="Rohde M."/>
            <person name="Galperin M.Y."/>
            <person name="Jogler C."/>
        </authorList>
    </citation>
    <scope>NUCLEOTIDE SEQUENCE [LARGE SCALE GENOMIC DNA]</scope>
    <source>
        <strain evidence="2 3">UC8</strain>
    </source>
</reference>
<dbReference type="InterPro" id="IPR039315">
    <property type="entry name" value="CheW"/>
</dbReference>
<evidence type="ECO:0000313" key="3">
    <source>
        <dbReference type="Proteomes" id="UP000325286"/>
    </source>
</evidence>
<dbReference type="InterPro" id="IPR002545">
    <property type="entry name" value="CheW-lke_dom"/>
</dbReference>
<dbReference type="PROSITE" id="PS50851">
    <property type="entry name" value="CHEW"/>
    <property type="match status" value="1"/>
</dbReference>
<name>A0A5B9QSH1_9BACT</name>
<dbReference type="InterPro" id="IPR036061">
    <property type="entry name" value="CheW-like_dom_sf"/>
</dbReference>
<evidence type="ECO:0000313" key="2">
    <source>
        <dbReference type="EMBL" id="QEG39986.1"/>
    </source>
</evidence>
<dbReference type="GO" id="GO:0005829">
    <property type="term" value="C:cytosol"/>
    <property type="evidence" value="ECO:0007669"/>
    <property type="project" value="TreeGrafter"/>
</dbReference>
<dbReference type="Proteomes" id="UP000325286">
    <property type="component" value="Chromosome"/>
</dbReference>
<dbReference type="Gene3D" id="2.40.50.180">
    <property type="entry name" value="CheA-289, Domain 4"/>
    <property type="match status" value="1"/>
</dbReference>
<dbReference type="SUPFAM" id="SSF50341">
    <property type="entry name" value="CheW-like"/>
    <property type="match status" value="1"/>
</dbReference>
<dbReference type="KEGG" id="rul:UC8_19890"/>
<protein>
    <submittedName>
        <fullName evidence="2">CheW-like domain protein</fullName>
    </submittedName>
</protein>
<keyword evidence="3" id="KW-1185">Reference proteome</keyword>
<proteinExistence type="predicted"/>
<evidence type="ECO:0000259" key="1">
    <source>
        <dbReference type="PROSITE" id="PS50851"/>
    </source>
</evidence>
<dbReference type="PANTHER" id="PTHR22617">
    <property type="entry name" value="CHEMOTAXIS SENSOR HISTIDINE KINASE-RELATED"/>
    <property type="match status" value="1"/>
</dbReference>
<dbReference type="Gene3D" id="2.30.30.40">
    <property type="entry name" value="SH3 Domains"/>
    <property type="match status" value="1"/>
</dbReference>
<accession>A0A5B9QSH1</accession>
<dbReference type="GO" id="GO:0007165">
    <property type="term" value="P:signal transduction"/>
    <property type="evidence" value="ECO:0007669"/>
    <property type="project" value="InterPro"/>
</dbReference>
<dbReference type="RefSeq" id="WP_068136491.1">
    <property type="nucleotide sequence ID" value="NZ_CP042914.1"/>
</dbReference>
<dbReference type="EMBL" id="CP042914">
    <property type="protein sequence ID" value="QEG39986.1"/>
    <property type="molecule type" value="Genomic_DNA"/>
</dbReference>
<dbReference type="SMART" id="SM00260">
    <property type="entry name" value="CheW"/>
    <property type="match status" value="1"/>
</dbReference>
<dbReference type="AlphaFoldDB" id="A0A5B9QSH1"/>
<dbReference type="Pfam" id="PF01584">
    <property type="entry name" value="CheW"/>
    <property type="match status" value="1"/>
</dbReference>
<sequence>MDVEVLVFQAAERLFAVRASGVVEVLRAATLAPFPDADPAVEGVLSLRGSLVPVISIPALLDTDAAPMQHCDHLIVVRMDKATLALRVERAIDLVVLHSDRQSNEDAGQPGNATAMREEWIELVGKTAHGIVYVLDVKRLLSEQGFARVLHLLRLHAASQEVST</sequence>
<dbReference type="GO" id="GO:0006935">
    <property type="term" value="P:chemotaxis"/>
    <property type="evidence" value="ECO:0007669"/>
    <property type="project" value="InterPro"/>
</dbReference>
<gene>
    <name evidence="2" type="ORF">UC8_19890</name>
</gene>
<organism evidence="2 3">
    <name type="scientific">Roseimaritima ulvae</name>
    <dbReference type="NCBI Taxonomy" id="980254"/>
    <lineage>
        <taxon>Bacteria</taxon>
        <taxon>Pseudomonadati</taxon>
        <taxon>Planctomycetota</taxon>
        <taxon>Planctomycetia</taxon>
        <taxon>Pirellulales</taxon>
        <taxon>Pirellulaceae</taxon>
        <taxon>Roseimaritima</taxon>
    </lineage>
</organism>